<name>A0A098Y589_9ACTN</name>
<evidence type="ECO:0000256" key="1">
    <source>
        <dbReference type="SAM" id="MobiDB-lite"/>
    </source>
</evidence>
<keyword evidence="2" id="KW-0472">Membrane</keyword>
<gene>
    <name evidence="4" type="ORF">IN07_21380</name>
</gene>
<feature type="chain" id="PRO_5001942160" description="Bacterial Ig-like domain-containing protein" evidence="3">
    <location>
        <begin position="33"/>
        <end position="320"/>
    </location>
</feature>
<feature type="transmembrane region" description="Helical" evidence="2">
    <location>
        <begin position="289"/>
        <end position="310"/>
    </location>
</feature>
<feature type="signal peptide" evidence="3">
    <location>
        <begin position="1"/>
        <end position="32"/>
    </location>
</feature>
<keyword evidence="2" id="KW-0812">Transmembrane</keyword>
<evidence type="ECO:0008006" key="6">
    <source>
        <dbReference type="Google" id="ProtNLM"/>
    </source>
</evidence>
<evidence type="ECO:0000313" key="5">
    <source>
        <dbReference type="Proteomes" id="UP000029713"/>
    </source>
</evidence>
<dbReference type="OrthoDB" id="5180094at2"/>
<dbReference type="STRING" id="1522368.IN07_21380"/>
<proteinExistence type="predicted"/>
<dbReference type="AlphaFoldDB" id="A0A098Y589"/>
<feature type="region of interest" description="Disordered" evidence="1">
    <location>
        <begin position="150"/>
        <end position="174"/>
    </location>
</feature>
<evidence type="ECO:0000313" key="4">
    <source>
        <dbReference type="EMBL" id="KGH44826.1"/>
    </source>
</evidence>
<dbReference type="RefSeq" id="WP_036339858.1">
    <property type="nucleotide sequence ID" value="NZ_JPMX01000114.1"/>
</dbReference>
<dbReference type="EMBL" id="JPMX01000114">
    <property type="protein sequence ID" value="KGH44826.1"/>
    <property type="molecule type" value="Genomic_DNA"/>
</dbReference>
<evidence type="ECO:0000256" key="3">
    <source>
        <dbReference type="SAM" id="SignalP"/>
    </source>
</evidence>
<keyword evidence="3" id="KW-0732">Signal</keyword>
<dbReference type="Proteomes" id="UP000029713">
    <property type="component" value="Unassembled WGS sequence"/>
</dbReference>
<comment type="caution">
    <text evidence="4">The sequence shown here is derived from an EMBL/GenBank/DDBJ whole genome shotgun (WGS) entry which is preliminary data.</text>
</comment>
<reference evidence="4 5" key="1">
    <citation type="submission" date="2014-07" db="EMBL/GenBank/DDBJ databases">
        <title>Biosystematic studies on Modestobacter strains isolated from extreme hyper-arid desert soil and from historic building.</title>
        <authorList>
            <person name="Bukarasam K."/>
            <person name="Bull A."/>
            <person name="Girard G."/>
            <person name="van Wezel G."/>
            <person name="Goodfellow M."/>
        </authorList>
    </citation>
    <scope>NUCLEOTIDE SEQUENCE [LARGE SCALE GENOMIC DNA]</scope>
    <source>
        <strain evidence="4 5">KNN45-2b</strain>
    </source>
</reference>
<evidence type="ECO:0000256" key="2">
    <source>
        <dbReference type="SAM" id="Phobius"/>
    </source>
</evidence>
<keyword evidence="5" id="KW-1185">Reference proteome</keyword>
<protein>
    <recommendedName>
        <fullName evidence="6">Bacterial Ig-like domain-containing protein</fullName>
    </recommendedName>
</protein>
<keyword evidence="2" id="KW-1133">Transmembrane helix</keyword>
<accession>A0A098Y589</accession>
<feature type="compositionally biased region" description="Pro residues" evidence="1">
    <location>
        <begin position="150"/>
        <end position="164"/>
    </location>
</feature>
<sequence>MSRVSPLRATVATGLSLGTVGLGIAFAPAALAADLPPLQGSSTAVIGQPYTLTGTGCAATDPSTPAIVYVDVLAAADADDPAAEPVLSLAGAVEAGTWTAALEFLPEATPGGYVAFAICEPYDGGENEDGADWLLYPEFGFTLQSAPVTPTPVTPTPVTSPPSTPTTVTPTGQLRGETANTVGVSSTKTAATTGASAVQGAKIVKVLTGFKPGEKVTVTLHSDPQTVGTFTADENGTVTATFTLPAGTTAGEHDLVFEGDMGTYFQESLTVTAASSSDSDSLAYTGASLALPLSLGGGLLVAGAGALYALRRRPAGAQQA</sequence>
<organism evidence="4 5">
    <name type="scientific">Modestobacter caceresii</name>
    <dbReference type="NCBI Taxonomy" id="1522368"/>
    <lineage>
        <taxon>Bacteria</taxon>
        <taxon>Bacillati</taxon>
        <taxon>Actinomycetota</taxon>
        <taxon>Actinomycetes</taxon>
        <taxon>Geodermatophilales</taxon>
        <taxon>Geodermatophilaceae</taxon>
        <taxon>Modestobacter</taxon>
    </lineage>
</organism>